<evidence type="ECO:0000313" key="1">
    <source>
        <dbReference type="EMBL" id="EPQ63496.1"/>
    </source>
</evidence>
<proteinExistence type="predicted"/>
<reference evidence="2" key="1">
    <citation type="journal article" date="2013" name="Nat. Genet.">
        <title>The wheat powdery mildew genome shows the unique evolution of an obligate biotroph.</title>
        <authorList>
            <person name="Wicker T."/>
            <person name="Oberhaensli S."/>
            <person name="Parlange F."/>
            <person name="Buchmann J.P."/>
            <person name="Shatalina M."/>
            <person name="Roffler S."/>
            <person name="Ben-David R."/>
            <person name="Dolezel J."/>
            <person name="Simkova H."/>
            <person name="Schulze-Lefert P."/>
            <person name="Spanu P.D."/>
            <person name="Bruggmann R."/>
            <person name="Amselem J."/>
            <person name="Quesneville H."/>
            <person name="Ver Loren van Themaat E."/>
            <person name="Paape T."/>
            <person name="Shimizu K.K."/>
            <person name="Keller B."/>
        </authorList>
    </citation>
    <scope>NUCLEOTIDE SEQUENCE [LARGE SCALE GENOMIC DNA]</scope>
    <source>
        <strain evidence="2">96224</strain>
    </source>
</reference>
<gene>
    <name evidence="1" type="ORF">BGT96224_Ac31540</name>
</gene>
<dbReference type="AlphaFoldDB" id="A0A656KIJ8"/>
<dbReference type="EMBL" id="KE375115">
    <property type="protein sequence ID" value="EPQ63496.1"/>
    <property type="molecule type" value="Genomic_DNA"/>
</dbReference>
<dbReference type="Proteomes" id="UP000053110">
    <property type="component" value="Unassembled WGS sequence"/>
</dbReference>
<organism evidence="1 2">
    <name type="scientific">Blumeria graminis f. sp. tritici 96224</name>
    <dbReference type="NCBI Taxonomy" id="1268274"/>
    <lineage>
        <taxon>Eukaryota</taxon>
        <taxon>Fungi</taxon>
        <taxon>Dikarya</taxon>
        <taxon>Ascomycota</taxon>
        <taxon>Pezizomycotina</taxon>
        <taxon>Leotiomycetes</taxon>
        <taxon>Erysiphales</taxon>
        <taxon>Erysiphaceae</taxon>
        <taxon>Blumeria</taxon>
    </lineage>
</organism>
<evidence type="ECO:0000313" key="2">
    <source>
        <dbReference type="Proteomes" id="UP000053110"/>
    </source>
</evidence>
<sequence length="118" mass="13694">MTSIPPLVWNPPNMHEEFKEQFETDPCQLYNQLTAIVSHYCIERDMARSQLVQENQSIDMLEEQITKLCVDFNIARSGHNSAAATSTMTRKKLLAIFDRKNFRILKNIKESVQNYQAS</sequence>
<protein>
    <submittedName>
        <fullName evidence="1">Uncharacterized protein</fullName>
    </submittedName>
</protein>
<accession>A0A656KIJ8</accession>
<name>A0A656KIJ8_BLUGR</name>